<dbReference type="VEuPathDB" id="VectorBase:BGLAX_050074"/>
<dbReference type="RefSeq" id="XP_013096916.2">
    <property type="nucleotide sequence ID" value="XM_013241462.2"/>
</dbReference>
<evidence type="ECO:0000256" key="7">
    <source>
        <dbReference type="ARBA" id="ARBA00023224"/>
    </source>
</evidence>
<evidence type="ECO:0000256" key="6">
    <source>
        <dbReference type="ARBA" id="ARBA00023170"/>
    </source>
</evidence>
<evidence type="ECO:0000256" key="5">
    <source>
        <dbReference type="ARBA" id="ARBA00023136"/>
    </source>
</evidence>
<dbReference type="InterPro" id="IPR000276">
    <property type="entry name" value="GPCR_Rhodpsn"/>
</dbReference>
<keyword evidence="7" id="KW-0807">Transducer</keyword>
<dbReference type="EnsemblMetazoa" id="BGLB012619-RD">
    <property type="protein sequence ID" value="BGLB012619-PD"/>
    <property type="gene ID" value="BGLB012619"/>
</dbReference>
<dbReference type="VEuPathDB" id="VectorBase:BGLB012619"/>
<dbReference type="PRINTS" id="PR00237">
    <property type="entry name" value="GPCRRHODOPSN"/>
</dbReference>
<feature type="domain" description="G-protein coupled receptors family 1 profile" evidence="9">
    <location>
        <begin position="69"/>
        <end position="442"/>
    </location>
</feature>
<name>A0A2C9K3R2_BIOGL</name>
<dbReference type="PANTHER" id="PTHR24243">
    <property type="entry name" value="G-PROTEIN COUPLED RECEPTOR"/>
    <property type="match status" value="1"/>
</dbReference>
<sequence>MVITQVHKLNLVFTMNGEIIDNFKIETSNRNYSTEEIKEYLSALQHEPTLAFIPALIYLSLLIVVGSIGNCLVLIVYLSKMAITPLRIFIISMAIFDLPTTILVIPGEMYDMLHVWDFDEPLFCKVRRYLNAAIVLSSVFALVAIASTRHRMVCDPLRHQWTVKQAKVASCILATAAFILTIPYGIIHGTQTIKTPNPQISGHFCEVDDLYVLTIWPNVNSAFFILVFIICSLTMSVFYVYIGRQTWQQGNKQRRGLNAKSYNSTTNPSESFISTTVRERKEMKCRFEEKNKISYLISPHISVEPSMTESVDISQMVQQIGQSEVSLALSHSITPNARHNKESEISVSGIDIMSDSNATFRKQLHLSKSKRRDRNSTFGKTSRMMFTISLLFVLGFVPFLALNFFKTAAPESHAALSGVSLSFYHLFLRLYLINSAINPIVYSLLDRRFRRKCIHLIGCWSQ</sequence>
<feature type="transmembrane region" description="Helical" evidence="8">
    <location>
        <begin position="51"/>
        <end position="76"/>
    </location>
</feature>
<dbReference type="Proteomes" id="UP000076420">
    <property type="component" value="Unassembled WGS sequence"/>
</dbReference>
<evidence type="ECO:0000256" key="2">
    <source>
        <dbReference type="ARBA" id="ARBA00022692"/>
    </source>
</evidence>
<dbReference type="KEGG" id="bgt:106080141"/>
<feature type="transmembrane region" description="Helical" evidence="8">
    <location>
        <begin position="384"/>
        <end position="405"/>
    </location>
</feature>
<dbReference type="Pfam" id="PF00001">
    <property type="entry name" value="7tm_1"/>
    <property type="match status" value="1"/>
</dbReference>
<evidence type="ECO:0000256" key="1">
    <source>
        <dbReference type="ARBA" id="ARBA00004141"/>
    </source>
</evidence>
<organism evidence="10 11">
    <name type="scientific">Biomphalaria glabrata</name>
    <name type="common">Bloodfluke planorb</name>
    <name type="synonym">Freshwater snail</name>
    <dbReference type="NCBI Taxonomy" id="6526"/>
    <lineage>
        <taxon>Eukaryota</taxon>
        <taxon>Metazoa</taxon>
        <taxon>Spiralia</taxon>
        <taxon>Lophotrochozoa</taxon>
        <taxon>Mollusca</taxon>
        <taxon>Gastropoda</taxon>
        <taxon>Heterobranchia</taxon>
        <taxon>Euthyneura</taxon>
        <taxon>Panpulmonata</taxon>
        <taxon>Hygrophila</taxon>
        <taxon>Lymnaeoidea</taxon>
        <taxon>Planorbidae</taxon>
        <taxon>Biomphalaria</taxon>
    </lineage>
</organism>
<accession>A0A2C9K3R2</accession>
<keyword evidence="3 8" id="KW-1133">Transmembrane helix</keyword>
<feature type="transmembrane region" description="Helical" evidence="8">
    <location>
        <begin position="88"/>
        <end position="109"/>
    </location>
</feature>
<comment type="subcellular location">
    <subcellularLocation>
        <location evidence="1">Membrane</location>
        <topology evidence="1">Multi-pass membrane protein</topology>
    </subcellularLocation>
</comment>
<dbReference type="AlphaFoldDB" id="A0A2C9K3R2"/>
<keyword evidence="4" id="KW-0297">G-protein coupled receptor</keyword>
<feature type="transmembrane region" description="Helical" evidence="8">
    <location>
        <begin position="129"/>
        <end position="147"/>
    </location>
</feature>
<evidence type="ECO:0000256" key="3">
    <source>
        <dbReference type="ARBA" id="ARBA00022989"/>
    </source>
</evidence>
<reference evidence="10" key="1">
    <citation type="submission" date="2020-05" db="UniProtKB">
        <authorList>
            <consortium name="EnsemblMetazoa"/>
        </authorList>
    </citation>
    <scope>IDENTIFICATION</scope>
    <source>
        <strain evidence="10">BB02</strain>
    </source>
</reference>
<keyword evidence="5 8" id="KW-0472">Membrane</keyword>
<dbReference type="PROSITE" id="PS50262">
    <property type="entry name" value="G_PROTEIN_RECEP_F1_2"/>
    <property type="match status" value="1"/>
</dbReference>
<proteinExistence type="predicted"/>
<keyword evidence="6" id="KW-0675">Receptor</keyword>
<dbReference type="InterPro" id="IPR017452">
    <property type="entry name" value="GPCR_Rhodpsn_7TM"/>
</dbReference>
<dbReference type="PANTHER" id="PTHR24243:SF224">
    <property type="entry name" value="G-PROTEIN COUPLED RECEPTOR 19-RELATED"/>
    <property type="match status" value="1"/>
</dbReference>
<protein>
    <recommendedName>
        <fullName evidence="9">G-protein coupled receptors family 1 profile domain-containing protein</fullName>
    </recommendedName>
</protein>
<gene>
    <name evidence="10" type="primary">106080141</name>
</gene>
<evidence type="ECO:0000259" key="9">
    <source>
        <dbReference type="PROSITE" id="PS50262"/>
    </source>
</evidence>
<evidence type="ECO:0000313" key="10">
    <source>
        <dbReference type="EnsemblMetazoa" id="BGLB012619-PB"/>
    </source>
</evidence>
<evidence type="ECO:0000256" key="8">
    <source>
        <dbReference type="SAM" id="Phobius"/>
    </source>
</evidence>
<dbReference type="SUPFAM" id="SSF81321">
    <property type="entry name" value="Family A G protein-coupled receptor-like"/>
    <property type="match status" value="1"/>
</dbReference>
<evidence type="ECO:0000256" key="4">
    <source>
        <dbReference type="ARBA" id="ARBA00023040"/>
    </source>
</evidence>
<dbReference type="STRING" id="6526.A0A2C9K3R2"/>
<feature type="transmembrane region" description="Helical" evidence="8">
    <location>
        <begin position="425"/>
        <end position="445"/>
    </location>
</feature>
<evidence type="ECO:0000313" key="11">
    <source>
        <dbReference type="Proteomes" id="UP000076420"/>
    </source>
</evidence>
<dbReference type="GO" id="GO:0004930">
    <property type="term" value="F:G protein-coupled receptor activity"/>
    <property type="evidence" value="ECO:0007669"/>
    <property type="project" value="UniProtKB-KW"/>
</dbReference>
<dbReference type="Gene3D" id="1.20.1070.10">
    <property type="entry name" value="Rhodopsin 7-helix transmembrane proteins"/>
    <property type="match status" value="2"/>
</dbReference>
<dbReference type="CDD" id="cd00637">
    <property type="entry name" value="7tm_classA_rhodopsin-like"/>
    <property type="match status" value="1"/>
</dbReference>
<feature type="transmembrane region" description="Helical" evidence="8">
    <location>
        <begin position="222"/>
        <end position="242"/>
    </location>
</feature>
<dbReference type="GO" id="GO:0005886">
    <property type="term" value="C:plasma membrane"/>
    <property type="evidence" value="ECO:0007669"/>
    <property type="project" value="TreeGrafter"/>
</dbReference>
<dbReference type="OrthoDB" id="5969463at2759"/>
<keyword evidence="2 8" id="KW-0812">Transmembrane</keyword>
<dbReference type="EnsemblMetazoa" id="BGLB012619-RB">
    <property type="protein sequence ID" value="BGLB012619-PB"/>
    <property type="gene ID" value="BGLB012619"/>
</dbReference>
<feature type="transmembrane region" description="Helical" evidence="8">
    <location>
        <begin position="168"/>
        <end position="187"/>
    </location>
</feature>